<name>A0ABW7NEV5_9BACT</name>
<comment type="caution">
    <text evidence="8">The sequence shown here is derived from an EMBL/GenBank/DDBJ whole genome shotgun (WGS) entry which is preliminary data.</text>
</comment>
<evidence type="ECO:0000256" key="1">
    <source>
        <dbReference type="ARBA" id="ARBA00004442"/>
    </source>
</evidence>
<evidence type="ECO:0000256" key="2">
    <source>
        <dbReference type="ARBA" id="ARBA00006275"/>
    </source>
</evidence>
<keyword evidence="3" id="KW-0732">Signal</keyword>
<dbReference type="RefSeq" id="WP_395419287.1">
    <property type="nucleotide sequence ID" value="NZ_JBIPKE010000020.1"/>
</dbReference>
<keyword evidence="4" id="KW-0472">Membrane</keyword>
<accession>A0ABW7NEV5</accession>
<dbReference type="CDD" id="cd08977">
    <property type="entry name" value="SusD"/>
    <property type="match status" value="1"/>
</dbReference>
<dbReference type="Gene3D" id="1.25.40.390">
    <property type="match status" value="1"/>
</dbReference>
<feature type="domain" description="SusD-like N-terminal" evidence="7">
    <location>
        <begin position="35"/>
        <end position="220"/>
    </location>
</feature>
<protein>
    <submittedName>
        <fullName evidence="8">RagB/SusD family nutrient uptake outer membrane protein</fullName>
    </submittedName>
</protein>
<evidence type="ECO:0000256" key="4">
    <source>
        <dbReference type="ARBA" id="ARBA00023136"/>
    </source>
</evidence>
<evidence type="ECO:0000256" key="3">
    <source>
        <dbReference type="ARBA" id="ARBA00022729"/>
    </source>
</evidence>
<gene>
    <name evidence="8" type="ORF">ACHKAR_20520</name>
</gene>
<dbReference type="Proteomes" id="UP001610063">
    <property type="component" value="Unassembled WGS sequence"/>
</dbReference>
<proteinExistence type="inferred from homology"/>
<evidence type="ECO:0000313" key="9">
    <source>
        <dbReference type="Proteomes" id="UP001610063"/>
    </source>
</evidence>
<dbReference type="Pfam" id="PF14322">
    <property type="entry name" value="SusD-like_3"/>
    <property type="match status" value="1"/>
</dbReference>
<dbReference type="EMBL" id="JBIPKE010000020">
    <property type="protein sequence ID" value="MFH6985851.1"/>
    <property type="molecule type" value="Genomic_DNA"/>
</dbReference>
<dbReference type="InterPro" id="IPR011990">
    <property type="entry name" value="TPR-like_helical_dom_sf"/>
</dbReference>
<evidence type="ECO:0000259" key="6">
    <source>
        <dbReference type="Pfam" id="PF07980"/>
    </source>
</evidence>
<dbReference type="InterPro" id="IPR012944">
    <property type="entry name" value="SusD_RagB_dom"/>
</dbReference>
<keyword evidence="5" id="KW-0998">Cell outer membrane</keyword>
<keyword evidence="9" id="KW-1185">Reference proteome</keyword>
<sequence length="486" mass="55050">MKKIFYTILTAMVLSACSDLDIKPDGINTAENLFETEQDAEAAVNAMYASMQTHDVYNQFMEVVQSQGTDDAEWGYGRNTSNINKLQMDKFQFDASSDLIYRFWENHYKNINRTNIVLDRVADMSIDEEVKSRFLGEAHFLRAMMYFNMVRLFGKVPLVTKPTTTLEGLQVRRTSTDSVYQLIISDLMASESSLPTQYSPDDYGRPTKGAATALLAKVYLTNKEYDKAKESAQAVMEMGQYTLWPTYKQVFDIANENIGESIFEIQFVGTGGTDASVSSSYQGFFKPPASVRAPEEGGFSGYGDNPVTENHYNIYSPGDNRRGVNVLYEPGAPSSIQFPYYVNKYQDPQATNVSDGGNNYYILRYADVLLMYAEAENELNGPTALAYDAFNQIRRRGFGYPLEVPSPADLTAGLSKEQFLDSLMVERRREFAFEGQRRFDLLRWGKLKEAVTAQDPSILVLDKHLLFPIPEQERLVNDLLDQNDDY</sequence>
<reference evidence="8 9" key="1">
    <citation type="journal article" date="2013" name="Int. J. Syst. Evol. Microbiol.">
        <title>Marinoscillum luteum sp. nov., isolated from marine sediment.</title>
        <authorList>
            <person name="Cha I.T."/>
            <person name="Park S.J."/>
            <person name="Kim S.J."/>
            <person name="Kim J.G."/>
            <person name="Jung M.Y."/>
            <person name="Shin K.S."/>
            <person name="Kwon K.K."/>
            <person name="Yang S.H."/>
            <person name="Seo Y.S."/>
            <person name="Rhee S.K."/>
        </authorList>
    </citation>
    <scope>NUCLEOTIDE SEQUENCE [LARGE SCALE GENOMIC DNA]</scope>
    <source>
        <strain evidence="8 9">KCTC 23939</strain>
    </source>
</reference>
<comment type="similarity">
    <text evidence="2">Belongs to the SusD family.</text>
</comment>
<dbReference type="Pfam" id="PF07980">
    <property type="entry name" value="SusD_RagB"/>
    <property type="match status" value="1"/>
</dbReference>
<comment type="subcellular location">
    <subcellularLocation>
        <location evidence="1">Cell outer membrane</location>
    </subcellularLocation>
</comment>
<evidence type="ECO:0000259" key="7">
    <source>
        <dbReference type="Pfam" id="PF14322"/>
    </source>
</evidence>
<feature type="domain" description="RagB/SusD" evidence="6">
    <location>
        <begin position="340"/>
        <end position="455"/>
    </location>
</feature>
<dbReference type="SUPFAM" id="SSF48452">
    <property type="entry name" value="TPR-like"/>
    <property type="match status" value="1"/>
</dbReference>
<dbReference type="PROSITE" id="PS51257">
    <property type="entry name" value="PROKAR_LIPOPROTEIN"/>
    <property type="match status" value="1"/>
</dbReference>
<organism evidence="8 9">
    <name type="scientific">Marinoscillum luteum</name>
    <dbReference type="NCBI Taxonomy" id="861051"/>
    <lineage>
        <taxon>Bacteria</taxon>
        <taxon>Pseudomonadati</taxon>
        <taxon>Bacteroidota</taxon>
        <taxon>Cytophagia</taxon>
        <taxon>Cytophagales</taxon>
        <taxon>Reichenbachiellaceae</taxon>
        <taxon>Marinoscillum</taxon>
    </lineage>
</organism>
<evidence type="ECO:0000313" key="8">
    <source>
        <dbReference type="EMBL" id="MFH6985851.1"/>
    </source>
</evidence>
<evidence type="ECO:0000256" key="5">
    <source>
        <dbReference type="ARBA" id="ARBA00023237"/>
    </source>
</evidence>
<dbReference type="InterPro" id="IPR033985">
    <property type="entry name" value="SusD-like_N"/>
</dbReference>